<protein>
    <submittedName>
        <fullName evidence="2">Uncharacterized protein</fullName>
    </submittedName>
</protein>
<organism evidence="2 3">
    <name type="scientific">Rhizophagus clarus</name>
    <dbReference type="NCBI Taxonomy" id="94130"/>
    <lineage>
        <taxon>Eukaryota</taxon>
        <taxon>Fungi</taxon>
        <taxon>Fungi incertae sedis</taxon>
        <taxon>Mucoromycota</taxon>
        <taxon>Glomeromycotina</taxon>
        <taxon>Glomeromycetes</taxon>
        <taxon>Glomerales</taxon>
        <taxon>Glomeraceae</taxon>
        <taxon>Rhizophagus</taxon>
    </lineage>
</organism>
<evidence type="ECO:0000313" key="3">
    <source>
        <dbReference type="Proteomes" id="UP000247702"/>
    </source>
</evidence>
<dbReference type="EMBL" id="BEXD01000706">
    <property type="protein sequence ID" value="GBB89601.1"/>
    <property type="molecule type" value="Genomic_DNA"/>
</dbReference>
<evidence type="ECO:0000256" key="1">
    <source>
        <dbReference type="SAM" id="MobiDB-lite"/>
    </source>
</evidence>
<name>A0A2Z6QY33_9GLOM</name>
<sequence>MIPEEAPEELEQEMDVDGEEEVITQPVASDKRSANEDIDSSSRKKSKKDVRLEDSNISKKAYPGVNF</sequence>
<dbReference type="Proteomes" id="UP000247702">
    <property type="component" value="Unassembled WGS sequence"/>
</dbReference>
<dbReference type="AlphaFoldDB" id="A0A2Z6QY33"/>
<keyword evidence="3" id="KW-1185">Reference proteome</keyword>
<gene>
    <name evidence="2" type="ORF">RclHR1_16330003</name>
</gene>
<reference evidence="2 3" key="1">
    <citation type="submission" date="2017-11" db="EMBL/GenBank/DDBJ databases">
        <title>The genome of Rhizophagus clarus HR1 reveals common genetic basis of auxotrophy among arbuscular mycorrhizal fungi.</title>
        <authorList>
            <person name="Kobayashi Y."/>
        </authorList>
    </citation>
    <scope>NUCLEOTIDE SEQUENCE [LARGE SCALE GENOMIC DNA]</scope>
    <source>
        <strain evidence="2 3">HR1</strain>
    </source>
</reference>
<comment type="caution">
    <text evidence="2">The sequence shown here is derived from an EMBL/GenBank/DDBJ whole genome shotgun (WGS) entry which is preliminary data.</text>
</comment>
<feature type="compositionally biased region" description="Acidic residues" evidence="1">
    <location>
        <begin position="1"/>
        <end position="22"/>
    </location>
</feature>
<feature type="region of interest" description="Disordered" evidence="1">
    <location>
        <begin position="1"/>
        <end position="67"/>
    </location>
</feature>
<accession>A0A2Z6QY33</accession>
<proteinExistence type="predicted"/>
<evidence type="ECO:0000313" key="2">
    <source>
        <dbReference type="EMBL" id="GBB89601.1"/>
    </source>
</evidence>